<sequence>MNEPIRGSRPVHHDFLLQERDASSVLPGAARAPFTAARDALRQAWAPPLDTFVTEDLPMLLTRLNLVQAVRTARAEDEFAGDVR</sequence>
<dbReference type="AlphaFoldDB" id="A0A1H7RSF5"/>
<evidence type="ECO:0000313" key="2">
    <source>
        <dbReference type="Proteomes" id="UP000199214"/>
    </source>
</evidence>
<dbReference type="STRING" id="1855283.SAMN05216382_2340"/>
<protein>
    <submittedName>
        <fullName evidence="1">Uncharacterized protein</fullName>
    </submittedName>
</protein>
<keyword evidence="2" id="KW-1185">Reference proteome</keyword>
<gene>
    <name evidence="1" type="ORF">SAMN05216382_2340</name>
</gene>
<reference evidence="2" key="1">
    <citation type="submission" date="2016-10" db="EMBL/GenBank/DDBJ databases">
        <authorList>
            <person name="Varghese N."/>
            <person name="Submissions S."/>
        </authorList>
    </citation>
    <scope>NUCLEOTIDE SEQUENCE [LARGE SCALE GENOMIC DNA]</scope>
    <source>
        <strain evidence="2">JS21-1</strain>
    </source>
</reference>
<dbReference type="RefSeq" id="WP_093006462.1">
    <property type="nucleotide sequence ID" value="NZ_FNZZ01000004.1"/>
</dbReference>
<accession>A0A1H7RSF5</accession>
<name>A0A1H7RSF5_9SPHN</name>
<dbReference type="EMBL" id="FNZZ01000004">
    <property type="protein sequence ID" value="SEL63115.1"/>
    <property type="molecule type" value="Genomic_DNA"/>
</dbReference>
<organism evidence="1 2">
    <name type="scientific">Sphingomonas palmae</name>
    <dbReference type="NCBI Taxonomy" id="1855283"/>
    <lineage>
        <taxon>Bacteria</taxon>
        <taxon>Pseudomonadati</taxon>
        <taxon>Pseudomonadota</taxon>
        <taxon>Alphaproteobacteria</taxon>
        <taxon>Sphingomonadales</taxon>
        <taxon>Sphingomonadaceae</taxon>
        <taxon>Sphingomonas</taxon>
    </lineage>
</organism>
<evidence type="ECO:0000313" key="1">
    <source>
        <dbReference type="EMBL" id="SEL63115.1"/>
    </source>
</evidence>
<proteinExistence type="predicted"/>
<dbReference type="OrthoDB" id="7584414at2"/>
<dbReference type="Proteomes" id="UP000199214">
    <property type="component" value="Unassembled WGS sequence"/>
</dbReference>